<gene>
    <name evidence="10" type="ORF">EVJ46_01475</name>
</gene>
<dbReference type="EMBL" id="SGBC01000001">
    <property type="protein sequence ID" value="RZD16936.1"/>
    <property type="molecule type" value="Genomic_DNA"/>
</dbReference>
<reference evidence="10 11" key="1">
    <citation type="journal article" date="2019" name="ISME J.">
        <title>Insights into ecological role of a new deltaproteobacterial order Candidatus Acidulodesulfobacterales by metagenomics and metatranscriptomics.</title>
        <authorList>
            <person name="Tan S."/>
            <person name="Liu J."/>
            <person name="Fang Y."/>
            <person name="Hedlund B.P."/>
            <person name="Lian Z.H."/>
            <person name="Huang L.Y."/>
            <person name="Li J.T."/>
            <person name="Huang L.N."/>
            <person name="Li W.J."/>
            <person name="Jiang H.C."/>
            <person name="Dong H.L."/>
            <person name="Shu W.S."/>
        </authorList>
    </citation>
    <scope>NUCLEOTIDE SEQUENCE [LARGE SCALE GENOMIC DNA]</scope>
    <source>
        <strain evidence="10">AP2</strain>
    </source>
</reference>
<evidence type="ECO:0000256" key="3">
    <source>
        <dbReference type="ARBA" id="ARBA00022741"/>
    </source>
</evidence>
<dbReference type="CDD" id="cd18552">
    <property type="entry name" value="ABC_6TM_MsbA_like"/>
    <property type="match status" value="1"/>
</dbReference>
<dbReference type="SMART" id="SM00382">
    <property type="entry name" value="AAA"/>
    <property type="match status" value="1"/>
</dbReference>
<feature type="transmembrane region" description="Helical" evidence="7">
    <location>
        <begin position="73"/>
        <end position="93"/>
    </location>
</feature>
<evidence type="ECO:0000256" key="2">
    <source>
        <dbReference type="ARBA" id="ARBA00022692"/>
    </source>
</evidence>
<dbReference type="Pfam" id="PF00005">
    <property type="entry name" value="ABC_tran"/>
    <property type="match status" value="1"/>
</dbReference>
<comment type="caution">
    <text evidence="10">The sequence shown here is derived from an EMBL/GenBank/DDBJ whole genome shotgun (WGS) entry which is preliminary data.</text>
</comment>
<feature type="transmembrane region" description="Helical" evidence="7">
    <location>
        <begin position="176"/>
        <end position="195"/>
    </location>
</feature>
<dbReference type="InterPro" id="IPR011527">
    <property type="entry name" value="ABC1_TM_dom"/>
</dbReference>
<accession>A0A519BI49</accession>
<feature type="domain" description="ABC transmembrane type-1" evidence="9">
    <location>
        <begin position="37"/>
        <end position="319"/>
    </location>
</feature>
<keyword evidence="2 7" id="KW-0812">Transmembrane</keyword>
<evidence type="ECO:0000256" key="5">
    <source>
        <dbReference type="ARBA" id="ARBA00022989"/>
    </source>
</evidence>
<dbReference type="Gene3D" id="3.40.50.300">
    <property type="entry name" value="P-loop containing nucleotide triphosphate hydrolases"/>
    <property type="match status" value="1"/>
</dbReference>
<keyword evidence="4 10" id="KW-0067">ATP-binding</keyword>
<dbReference type="Gene3D" id="1.20.1560.10">
    <property type="entry name" value="ABC transporter type 1, transmembrane domain"/>
    <property type="match status" value="1"/>
</dbReference>
<dbReference type="GO" id="GO:0015421">
    <property type="term" value="F:ABC-type oligopeptide transporter activity"/>
    <property type="evidence" value="ECO:0007669"/>
    <property type="project" value="TreeGrafter"/>
</dbReference>
<evidence type="ECO:0000256" key="7">
    <source>
        <dbReference type="SAM" id="Phobius"/>
    </source>
</evidence>
<dbReference type="GO" id="GO:0016887">
    <property type="term" value="F:ATP hydrolysis activity"/>
    <property type="evidence" value="ECO:0007669"/>
    <property type="project" value="InterPro"/>
</dbReference>
<dbReference type="PROSITE" id="PS00211">
    <property type="entry name" value="ABC_TRANSPORTER_1"/>
    <property type="match status" value="1"/>
</dbReference>
<dbReference type="InterPro" id="IPR003439">
    <property type="entry name" value="ABC_transporter-like_ATP-bd"/>
</dbReference>
<proteinExistence type="predicted"/>
<protein>
    <submittedName>
        <fullName evidence="10">ATP-binding cassette domain-containing protein</fullName>
    </submittedName>
</protein>
<evidence type="ECO:0000256" key="6">
    <source>
        <dbReference type="ARBA" id="ARBA00023136"/>
    </source>
</evidence>
<sequence>MFKKKTNIKKNNKDERQSYIILKKLLPYMRPYKNRLLMALISMSLVSLLTGILAYIVKPLINDIFVSKNFSELILIPLLVIAIFIAKGIFYYMEAYYTGYVGQNIIKNIRNDVYKSIVNLPISKLNKIPTGVFIARITYDINLIQHTVSNALSAIAKDILTIIILLAVIFYMDFELAIAVFVLFPIAIIPVSLLGKKTRKTSIDTQNEMGNITKFLDETISNLRVVKAYNMQEFEIGRFKKLSDRLYRFLIRMTKIKGITVPFVELVGGIAVSSIIFLGGLQVIKYGYSPGSFFSFLTAILLLYEPVKSLSRLNNNLQEGIAASSRVFEIMEDNFEDIYKGESLPKNIENLQIRNLYFSYNKENGFDLKNINLNAEKGKMAAIVGRSGAGKSTLSMLLPGFYQPDAGEILINGKNITSYSLKELRDNISYVSQQVSLFNESVKFNIAYGTHVSLDSSGDNKKKHENINRFKTVNEADDNRNNSGRSDNVKEDEIKINDGLIINAAKLAYAHDFIVDLPEGYNTLVDESGLRLSGGEKQRILMARAFLKNAPILILDEATASLDNESEKHIQDALFNLCRDKIAIVIAHRLSTVKKADIIYVIENGEIVEQGNHEELIRIDGIYKNVLIKQMQ</sequence>
<dbReference type="PROSITE" id="PS50893">
    <property type="entry name" value="ABC_TRANSPORTER_2"/>
    <property type="match status" value="1"/>
</dbReference>
<dbReference type="InterPro" id="IPR039421">
    <property type="entry name" value="Type_1_exporter"/>
</dbReference>
<dbReference type="PROSITE" id="PS50929">
    <property type="entry name" value="ABC_TM1F"/>
    <property type="match status" value="1"/>
</dbReference>
<dbReference type="PANTHER" id="PTHR43394:SF1">
    <property type="entry name" value="ATP-BINDING CASSETTE SUB-FAMILY B MEMBER 10, MITOCHONDRIAL"/>
    <property type="match status" value="1"/>
</dbReference>
<comment type="subcellular location">
    <subcellularLocation>
        <location evidence="1">Cell membrane</location>
        <topology evidence="1">Multi-pass membrane protein</topology>
    </subcellularLocation>
</comment>
<dbReference type="GO" id="GO:0005886">
    <property type="term" value="C:plasma membrane"/>
    <property type="evidence" value="ECO:0007669"/>
    <property type="project" value="UniProtKB-SubCell"/>
</dbReference>
<feature type="transmembrane region" description="Helical" evidence="7">
    <location>
        <begin position="36"/>
        <end position="57"/>
    </location>
</feature>
<feature type="domain" description="ABC transporter" evidence="8">
    <location>
        <begin position="351"/>
        <end position="629"/>
    </location>
</feature>
<evidence type="ECO:0000313" key="11">
    <source>
        <dbReference type="Proteomes" id="UP000316562"/>
    </source>
</evidence>
<keyword evidence="3" id="KW-0547">Nucleotide-binding</keyword>
<feature type="transmembrane region" description="Helical" evidence="7">
    <location>
        <begin position="258"/>
        <end position="280"/>
    </location>
</feature>
<keyword evidence="5 7" id="KW-1133">Transmembrane helix</keyword>
<evidence type="ECO:0000256" key="4">
    <source>
        <dbReference type="ARBA" id="ARBA00022840"/>
    </source>
</evidence>
<dbReference type="InterPro" id="IPR027417">
    <property type="entry name" value="P-loop_NTPase"/>
</dbReference>
<dbReference type="SUPFAM" id="SSF52540">
    <property type="entry name" value="P-loop containing nucleoside triphosphate hydrolases"/>
    <property type="match status" value="1"/>
</dbReference>
<evidence type="ECO:0000256" key="1">
    <source>
        <dbReference type="ARBA" id="ARBA00004651"/>
    </source>
</evidence>
<dbReference type="PANTHER" id="PTHR43394">
    <property type="entry name" value="ATP-DEPENDENT PERMEASE MDL1, MITOCHONDRIAL"/>
    <property type="match status" value="1"/>
</dbReference>
<dbReference type="Pfam" id="PF00664">
    <property type="entry name" value="ABC_membrane"/>
    <property type="match status" value="1"/>
</dbReference>
<feature type="transmembrane region" description="Helical" evidence="7">
    <location>
        <begin position="151"/>
        <end position="170"/>
    </location>
</feature>
<dbReference type="InterPro" id="IPR036640">
    <property type="entry name" value="ABC1_TM_sf"/>
</dbReference>
<organism evidence="10 11">
    <name type="scientific">Acididesulfobacter guangdongensis</name>
    <dbReference type="NCBI Taxonomy" id="2597225"/>
    <lineage>
        <taxon>Bacteria</taxon>
        <taxon>Deltaproteobacteria</taxon>
        <taxon>Candidatus Acidulodesulfobacterales</taxon>
        <taxon>Candidatus Acididesulfobacter</taxon>
    </lineage>
</organism>
<dbReference type="AlphaFoldDB" id="A0A519BI49"/>
<evidence type="ECO:0000259" key="9">
    <source>
        <dbReference type="PROSITE" id="PS50929"/>
    </source>
</evidence>
<name>A0A519BI49_ACIG2</name>
<dbReference type="SUPFAM" id="SSF90123">
    <property type="entry name" value="ABC transporter transmembrane region"/>
    <property type="match status" value="1"/>
</dbReference>
<evidence type="ECO:0000313" key="10">
    <source>
        <dbReference type="EMBL" id="RZD16936.1"/>
    </source>
</evidence>
<dbReference type="InterPro" id="IPR017871">
    <property type="entry name" value="ABC_transporter-like_CS"/>
</dbReference>
<dbReference type="GO" id="GO:0005524">
    <property type="term" value="F:ATP binding"/>
    <property type="evidence" value="ECO:0007669"/>
    <property type="project" value="UniProtKB-KW"/>
</dbReference>
<dbReference type="Proteomes" id="UP000316562">
    <property type="component" value="Unassembled WGS sequence"/>
</dbReference>
<keyword evidence="6 7" id="KW-0472">Membrane</keyword>
<dbReference type="InterPro" id="IPR003593">
    <property type="entry name" value="AAA+_ATPase"/>
</dbReference>
<evidence type="ECO:0000259" key="8">
    <source>
        <dbReference type="PROSITE" id="PS50893"/>
    </source>
</evidence>